<reference evidence="2" key="1">
    <citation type="submission" date="2023-07" db="EMBL/GenBank/DDBJ databases">
        <authorList>
            <person name="Deng Y."/>
            <person name="Zhang Y.-Q."/>
        </authorList>
    </citation>
    <scope>NUCLEOTIDE SEQUENCE [LARGE SCALE GENOMIC DNA]</scope>
    <source>
        <strain evidence="2">CPCC 205710</strain>
    </source>
</reference>
<dbReference type="RefSeq" id="WP_260992119.1">
    <property type="nucleotide sequence ID" value="NZ_JAODWD010000002.1"/>
</dbReference>
<dbReference type="EMBL" id="JAODWD010000002">
    <property type="protein sequence ID" value="MCT7658028.1"/>
    <property type="molecule type" value="Genomic_DNA"/>
</dbReference>
<name>A0ABT2M6Y3_9MYCO</name>
<organism evidence="1 2">
    <name type="scientific">Mycobacterium deserti</name>
    <dbReference type="NCBI Taxonomy" id="2978347"/>
    <lineage>
        <taxon>Bacteria</taxon>
        <taxon>Bacillati</taxon>
        <taxon>Actinomycetota</taxon>
        <taxon>Actinomycetes</taxon>
        <taxon>Mycobacteriales</taxon>
        <taxon>Mycobacteriaceae</taxon>
        <taxon>Mycobacterium</taxon>
    </lineage>
</organism>
<gene>
    <name evidence="1" type="ORF">N4S67_06300</name>
</gene>
<proteinExistence type="predicted"/>
<accession>A0ABT2M6Y3</accession>
<keyword evidence="2" id="KW-1185">Reference proteome</keyword>
<comment type="caution">
    <text evidence="1">The sequence shown here is derived from an EMBL/GenBank/DDBJ whole genome shotgun (WGS) entry which is preliminary data.</text>
</comment>
<evidence type="ECO:0000313" key="1">
    <source>
        <dbReference type="EMBL" id="MCT7658028.1"/>
    </source>
</evidence>
<evidence type="ECO:0000313" key="2">
    <source>
        <dbReference type="Proteomes" id="UP001206639"/>
    </source>
</evidence>
<sequence length="206" mass="23276">MADASAIEIRLGGFVDFVCARSTGRIAAVADTVSMYAEPYPFERDFYGPMRKAVLDGIANRDDVSRTNQVCESCSVRKKEHYQALTSGWQRWRRGKDVVVNPRGEDWRRQDLVVRVSPPIIVRSRNQRDLVWLYYKEPELTSDAARIANRIVELAIPSSIGRPAVLDIRRAKLHRASSPLPRGFDALLNAEVSAFTSLYEALRHSA</sequence>
<dbReference type="Proteomes" id="UP001206639">
    <property type="component" value="Unassembled WGS sequence"/>
</dbReference>
<protein>
    <submittedName>
        <fullName evidence="1">Uncharacterized protein</fullName>
    </submittedName>
</protein>